<comment type="caution">
    <text evidence="2">The sequence shown here is derived from an EMBL/GenBank/DDBJ whole genome shotgun (WGS) entry which is preliminary data.</text>
</comment>
<evidence type="ECO:0000313" key="2">
    <source>
        <dbReference type="EMBL" id="GJE94945.1"/>
    </source>
</evidence>
<dbReference type="EMBL" id="BPQB01000044">
    <property type="protein sequence ID" value="GJE94945.1"/>
    <property type="molecule type" value="Genomic_DNA"/>
</dbReference>
<feature type="compositionally biased region" description="Pro residues" evidence="1">
    <location>
        <begin position="208"/>
        <end position="218"/>
    </location>
</feature>
<feature type="compositionally biased region" description="Low complexity" evidence="1">
    <location>
        <begin position="191"/>
        <end position="206"/>
    </location>
</feature>
<accession>A0A9P3LH38</accession>
<reference evidence="2 3" key="1">
    <citation type="submission" date="2021-08" db="EMBL/GenBank/DDBJ databases">
        <title>Draft Genome Sequence of Phanerochaete sordida strain YK-624.</title>
        <authorList>
            <person name="Mori T."/>
            <person name="Dohra H."/>
            <person name="Suzuki T."/>
            <person name="Kawagishi H."/>
            <person name="Hirai H."/>
        </authorList>
    </citation>
    <scope>NUCLEOTIDE SEQUENCE [LARGE SCALE GENOMIC DNA]</scope>
    <source>
        <strain evidence="2 3">YK-624</strain>
    </source>
</reference>
<dbReference type="Proteomes" id="UP000703269">
    <property type="component" value="Unassembled WGS sequence"/>
</dbReference>
<protein>
    <submittedName>
        <fullName evidence="2">Uncharacterized protein</fullName>
    </submittedName>
</protein>
<evidence type="ECO:0000256" key="1">
    <source>
        <dbReference type="SAM" id="MobiDB-lite"/>
    </source>
</evidence>
<feature type="region of interest" description="Disordered" evidence="1">
    <location>
        <begin position="308"/>
        <end position="340"/>
    </location>
</feature>
<feature type="compositionally biased region" description="Low complexity" evidence="1">
    <location>
        <begin position="171"/>
        <end position="181"/>
    </location>
</feature>
<feature type="compositionally biased region" description="Basic residues" evidence="1">
    <location>
        <begin position="223"/>
        <end position="232"/>
    </location>
</feature>
<feature type="region of interest" description="Disordered" evidence="1">
    <location>
        <begin position="39"/>
        <end position="277"/>
    </location>
</feature>
<dbReference type="AlphaFoldDB" id="A0A9P3LH38"/>
<evidence type="ECO:0000313" key="3">
    <source>
        <dbReference type="Proteomes" id="UP000703269"/>
    </source>
</evidence>
<organism evidence="2 3">
    <name type="scientific">Phanerochaete sordida</name>
    <dbReference type="NCBI Taxonomy" id="48140"/>
    <lineage>
        <taxon>Eukaryota</taxon>
        <taxon>Fungi</taxon>
        <taxon>Dikarya</taxon>
        <taxon>Basidiomycota</taxon>
        <taxon>Agaricomycotina</taxon>
        <taxon>Agaricomycetes</taxon>
        <taxon>Polyporales</taxon>
        <taxon>Phanerochaetaceae</taxon>
        <taxon>Phanerochaete</taxon>
    </lineage>
</organism>
<proteinExistence type="predicted"/>
<name>A0A9P3LH38_9APHY</name>
<feature type="compositionally biased region" description="Basic and acidic residues" evidence="1">
    <location>
        <begin position="134"/>
        <end position="147"/>
    </location>
</feature>
<gene>
    <name evidence="2" type="ORF">PsYK624_111210</name>
</gene>
<keyword evidence="3" id="KW-1185">Reference proteome</keyword>
<sequence>MIRPSQEPALRFLPSCCWRRRVRHARRVAVGSAALPPRNALHRSRSSEGPLSHVRSRCAIQHSAQPRHGRRAWPSQHTRCSALQPWPAKHPGGAPARACAGSPRRTRLLLQPRKQNRNPQIDLAARPPICAEPARVDRTGRGQRTADARPPCTPRGDVRADTQARRPACSGFARGGSAAVRRAGRRRAHAPRLGPRPNARAPRCPALHGPPPRLPPDRPTCAARRRASRRSPRVSCALPGARTRAGPAHASSTRVASRARRHSRRRPAHSPVRRLPARWPGPLRVRARRTQPSEHTADVRRGYLSIAAKRRGRRSGAQGTRRHPRTPASQQLATRCGLDAHTGRGHQYQLYETH</sequence>
<feature type="compositionally biased region" description="Basic residues" evidence="1">
    <location>
        <begin position="308"/>
        <end position="325"/>
    </location>
</feature>
<feature type="compositionally biased region" description="Basic residues" evidence="1">
    <location>
        <begin position="257"/>
        <end position="276"/>
    </location>
</feature>